<evidence type="ECO:0000256" key="4">
    <source>
        <dbReference type="ARBA" id="ARBA00022801"/>
    </source>
</evidence>
<dbReference type="PANTHER" id="PTHR11705">
    <property type="entry name" value="PROTEASE FAMILY M14 CARBOXYPEPTIDASE A,B"/>
    <property type="match status" value="1"/>
</dbReference>
<dbReference type="Proteomes" id="UP000002586">
    <property type="component" value="Chromosome"/>
</dbReference>
<dbReference type="eggNOG" id="COG2866">
    <property type="taxonomic scope" value="Bacteria"/>
</dbReference>
<feature type="region of interest" description="Disordered" evidence="8">
    <location>
        <begin position="292"/>
        <end position="315"/>
    </location>
</feature>
<evidence type="ECO:0000259" key="10">
    <source>
        <dbReference type="PROSITE" id="PS52035"/>
    </source>
</evidence>
<evidence type="ECO:0000256" key="3">
    <source>
        <dbReference type="ARBA" id="ARBA00022670"/>
    </source>
</evidence>
<reference evidence="12" key="1">
    <citation type="journal article" date="2009" name="Appl. Environ. Microbiol.">
        <title>Complete genome sequence of the chemolithoautotrophic marine magnetotactic coccus strain MC-1.</title>
        <authorList>
            <person name="Schubbe S."/>
            <person name="Williams T.J."/>
            <person name="Xie G."/>
            <person name="Kiss H.E."/>
            <person name="Brettin T.S."/>
            <person name="Martinez D."/>
            <person name="Ross C.A."/>
            <person name="Schuler D."/>
            <person name="Cox B.L."/>
            <person name="Nealson K.H."/>
            <person name="Bazylinski D.A."/>
        </authorList>
    </citation>
    <scope>NUCLEOTIDE SEQUENCE [LARGE SCALE GENOMIC DNA]</scope>
    <source>
        <strain evidence="12">ATCC BAA-1437 / JCM 17883 / MC-1</strain>
    </source>
</reference>
<evidence type="ECO:0000256" key="5">
    <source>
        <dbReference type="ARBA" id="ARBA00022833"/>
    </source>
</evidence>
<dbReference type="RefSeq" id="WP_011711746.1">
    <property type="nucleotide sequence ID" value="NC_008576.1"/>
</dbReference>
<evidence type="ECO:0000256" key="2">
    <source>
        <dbReference type="ARBA" id="ARBA00005988"/>
    </source>
</evidence>
<dbReference type="PANTHER" id="PTHR11705:SF143">
    <property type="entry name" value="SLL0236 PROTEIN"/>
    <property type="match status" value="1"/>
</dbReference>
<dbReference type="GO" id="GO:0006508">
    <property type="term" value="P:proteolysis"/>
    <property type="evidence" value="ECO:0007669"/>
    <property type="project" value="UniProtKB-KW"/>
</dbReference>
<dbReference type="GO" id="GO:0004181">
    <property type="term" value="F:metallocarboxypeptidase activity"/>
    <property type="evidence" value="ECO:0007669"/>
    <property type="project" value="InterPro"/>
</dbReference>
<accession>A0L3M9</accession>
<dbReference type="Gene3D" id="3.40.630.10">
    <property type="entry name" value="Zn peptidases"/>
    <property type="match status" value="1"/>
</dbReference>
<reference evidence="11 12" key="2">
    <citation type="journal article" date="2012" name="Int. J. Syst. Evol. Microbiol.">
        <title>Magnetococcus marinus gen. nov., sp. nov., a marine, magnetotactic bacterium that represents a novel lineage (Magnetococcaceae fam. nov.; Magnetococcales ord. nov.) at the base of the Alphaproteobacteria.</title>
        <authorList>
            <person name="Bazylinski D.A."/>
            <person name="Williams T.J."/>
            <person name="Lefevre C.T."/>
            <person name="Berg R.J."/>
            <person name="Zhang C.L."/>
            <person name="Bowser S.S."/>
            <person name="Dean A.J."/>
            <person name="Beveridge T.J."/>
        </authorList>
    </citation>
    <scope>NUCLEOTIDE SEQUENCE [LARGE SCALE GENOMIC DNA]</scope>
    <source>
        <strain evidence="12">ATCC BAA-1437 / JCM 17883 / MC-1</strain>
    </source>
</reference>
<dbReference type="EMBL" id="CP000471">
    <property type="protein sequence ID" value="ABK42572.1"/>
    <property type="molecule type" value="Genomic_DNA"/>
</dbReference>
<keyword evidence="3" id="KW-0645">Protease</keyword>
<protein>
    <submittedName>
        <fullName evidence="11">Peptidase M14, carboxypeptidase A</fullName>
    </submittedName>
</protein>
<evidence type="ECO:0000256" key="9">
    <source>
        <dbReference type="SAM" id="SignalP"/>
    </source>
</evidence>
<feature type="domain" description="Peptidase M14" evidence="10">
    <location>
        <begin position="37"/>
        <end position="315"/>
    </location>
</feature>
<evidence type="ECO:0000313" key="11">
    <source>
        <dbReference type="EMBL" id="ABK42572.1"/>
    </source>
</evidence>
<feature type="signal peptide" evidence="9">
    <location>
        <begin position="1"/>
        <end position="25"/>
    </location>
</feature>
<dbReference type="KEGG" id="mgm:Mmc1_0043"/>
<dbReference type="OrthoDB" id="9782876at2"/>
<dbReference type="SUPFAM" id="SSF53187">
    <property type="entry name" value="Zn-dependent exopeptidases"/>
    <property type="match status" value="1"/>
</dbReference>
<evidence type="ECO:0000313" key="12">
    <source>
        <dbReference type="Proteomes" id="UP000002586"/>
    </source>
</evidence>
<name>A0L3M9_MAGMM</name>
<dbReference type="HOGENOM" id="CLU_061366_0_0_5"/>
<dbReference type="CDD" id="cd06904">
    <property type="entry name" value="M14_MpaA-like"/>
    <property type="match status" value="1"/>
</dbReference>
<dbReference type="Pfam" id="PF00246">
    <property type="entry name" value="Peptidase_M14"/>
    <property type="match status" value="1"/>
</dbReference>
<evidence type="ECO:0000256" key="8">
    <source>
        <dbReference type="SAM" id="MobiDB-lite"/>
    </source>
</evidence>
<keyword evidence="12" id="KW-1185">Reference proteome</keyword>
<dbReference type="InterPro" id="IPR000834">
    <property type="entry name" value="Peptidase_M14"/>
</dbReference>
<gene>
    <name evidence="11" type="ordered locus">Mmc1_0043</name>
</gene>
<keyword evidence="4" id="KW-0378">Hydrolase</keyword>
<keyword evidence="9" id="KW-0732">Signal</keyword>
<comment type="cofactor">
    <cofactor evidence="1">
        <name>Zn(2+)</name>
        <dbReference type="ChEBI" id="CHEBI:29105"/>
    </cofactor>
</comment>
<sequence precursor="true">MTHAQHWWALPLALVFFLGCPPVQAGDTGALSPLLSMEQTCQRIGNKLGSVSVQDCLSQELRPTGGYSVGGIPILVKEYPPLGQRLPRGRILVLGGIHGDEYSSVSITFRWLEKLNLYHSGLFHWRVAPLTNPDGLLQENSVRMNAHGVDLNRNFGTPDWADKALEYWEKDTLRDPRRYPGPAPLSEPESRWIAQEIESFKPDVIVSIHAPYGLLDFDGPPKNPPKRLGSLYLSPLGTYPGSLGRYAGMYKKIPIITIELKYAGIMPSNSEIRNIWMDLVRWLSRNVNPATRQVGVDHDPDQDTNHAIPREASHS</sequence>
<comment type="caution">
    <text evidence="7">Lacks conserved residue(s) required for the propagation of feature annotation.</text>
</comment>
<dbReference type="GO" id="GO:0008270">
    <property type="term" value="F:zinc ion binding"/>
    <property type="evidence" value="ECO:0007669"/>
    <property type="project" value="InterPro"/>
</dbReference>
<keyword evidence="6" id="KW-0482">Metalloprotease</keyword>
<evidence type="ECO:0000256" key="7">
    <source>
        <dbReference type="PROSITE-ProRule" id="PRU01379"/>
    </source>
</evidence>
<feature type="chain" id="PRO_5002626388" evidence="9">
    <location>
        <begin position="26"/>
        <end position="315"/>
    </location>
</feature>
<feature type="compositionally biased region" description="Basic and acidic residues" evidence="8">
    <location>
        <begin position="295"/>
        <end position="315"/>
    </location>
</feature>
<organism evidence="11 12">
    <name type="scientific">Magnetococcus marinus (strain ATCC BAA-1437 / JCM 17883 / MC-1)</name>
    <dbReference type="NCBI Taxonomy" id="156889"/>
    <lineage>
        <taxon>Bacteria</taxon>
        <taxon>Pseudomonadati</taxon>
        <taxon>Pseudomonadota</taxon>
        <taxon>Magnetococcia</taxon>
        <taxon>Magnetococcales</taxon>
        <taxon>Magnetococcaceae</taxon>
        <taxon>Magnetococcus</taxon>
    </lineage>
</organism>
<comment type="similarity">
    <text evidence="2 7">Belongs to the peptidase M14 family.</text>
</comment>
<dbReference type="GO" id="GO:0005615">
    <property type="term" value="C:extracellular space"/>
    <property type="evidence" value="ECO:0007669"/>
    <property type="project" value="TreeGrafter"/>
</dbReference>
<dbReference type="STRING" id="156889.Mmc1_0043"/>
<dbReference type="AlphaFoldDB" id="A0L3M9"/>
<keyword evidence="11" id="KW-0121">Carboxypeptidase</keyword>
<dbReference type="PROSITE" id="PS52035">
    <property type="entry name" value="PEPTIDASE_M14"/>
    <property type="match status" value="1"/>
</dbReference>
<evidence type="ECO:0000256" key="1">
    <source>
        <dbReference type="ARBA" id="ARBA00001947"/>
    </source>
</evidence>
<evidence type="ECO:0000256" key="6">
    <source>
        <dbReference type="ARBA" id="ARBA00023049"/>
    </source>
</evidence>
<proteinExistence type="inferred from homology"/>
<keyword evidence="5" id="KW-0862">Zinc</keyword>